<comment type="caution">
    <text evidence="1">The sequence shown here is derived from an EMBL/GenBank/DDBJ whole genome shotgun (WGS) entry which is preliminary data.</text>
</comment>
<evidence type="ECO:0000313" key="2">
    <source>
        <dbReference type="Proteomes" id="UP000256924"/>
    </source>
</evidence>
<gene>
    <name evidence="1" type="ORF">DRF68_17865</name>
</gene>
<protein>
    <submittedName>
        <fullName evidence="1">Uncharacterized protein</fullName>
    </submittedName>
</protein>
<dbReference type="Proteomes" id="UP000256924">
    <property type="component" value="Unassembled WGS sequence"/>
</dbReference>
<dbReference type="AlphaFoldDB" id="A0A3D9AMK6"/>
<accession>A0A3D9AMK6</accession>
<organism evidence="1 2">
    <name type="scientific">Candidatus Chryseobacterium massiliense</name>
    <dbReference type="NCBI Taxonomy" id="204089"/>
    <lineage>
        <taxon>Bacteria</taxon>
        <taxon>Pseudomonadati</taxon>
        <taxon>Bacteroidota</taxon>
        <taxon>Flavobacteriia</taxon>
        <taxon>Flavobacteriales</taxon>
        <taxon>Weeksellaceae</taxon>
        <taxon>Chryseobacterium group</taxon>
        <taxon>Chryseobacterium</taxon>
    </lineage>
</organism>
<dbReference type="EMBL" id="QNVU01000049">
    <property type="protein sequence ID" value="REC42342.1"/>
    <property type="molecule type" value="Genomic_DNA"/>
</dbReference>
<reference evidence="1 2" key="1">
    <citation type="journal article" date="2004" name="Emerg. Infect. Dis.">
        <title>Amoebae-resisting bacteria isolated from human nasal swabs by amoebal coculture.</title>
        <authorList>
            <person name="Greub G."/>
            <person name="La Scola B."/>
            <person name="Raoult D."/>
        </authorList>
    </citation>
    <scope>NUCLEOTIDE SEQUENCE [LARGE SCALE GENOMIC DNA]</scope>
    <source>
        <strain evidence="1 2">CCUG 51329</strain>
    </source>
</reference>
<keyword evidence="2" id="KW-1185">Reference proteome</keyword>
<name>A0A3D9AMK6_9FLAO</name>
<evidence type="ECO:0000313" key="1">
    <source>
        <dbReference type="EMBL" id="REC42342.1"/>
    </source>
</evidence>
<proteinExistence type="predicted"/>
<sequence>MIRRNGFSNRSKPVKSSQNRSEFFMVVENGHFYGNFNPFIKKNLLKTSKKTDFINSVIQTNQPSSTLRLRSAYNQQPSTINHQPSTINHQSSIINHQSSTINKQPTTTLPLLPLINILRSSFLQKK</sequence>